<keyword evidence="9" id="KW-0677">Repeat</keyword>
<dbReference type="InterPro" id="IPR001304">
    <property type="entry name" value="C-type_lectin-like"/>
</dbReference>
<evidence type="ECO:0000256" key="12">
    <source>
        <dbReference type="ARBA" id="ARBA00022989"/>
    </source>
</evidence>
<dbReference type="FunFam" id="2.10.70.10:FF:000001">
    <property type="entry name" value="Selectin P"/>
    <property type="match status" value="3"/>
</dbReference>
<keyword evidence="11" id="KW-0130">Cell adhesion</keyword>
<evidence type="ECO:0000256" key="13">
    <source>
        <dbReference type="ARBA" id="ARBA00023136"/>
    </source>
</evidence>
<feature type="domain" description="Sushi" evidence="18">
    <location>
        <begin position="339"/>
        <end position="393"/>
    </location>
</feature>
<dbReference type="GO" id="GO:0005886">
    <property type="term" value="C:plasma membrane"/>
    <property type="evidence" value="ECO:0007669"/>
    <property type="project" value="UniProtKB-SubCell"/>
</dbReference>
<dbReference type="GeneTree" id="ENSGT00940000164633"/>
<dbReference type="Pfam" id="PF00084">
    <property type="entry name" value="Sushi"/>
    <property type="match status" value="4"/>
</dbReference>
<dbReference type="InterPro" id="IPR016186">
    <property type="entry name" value="C-type_lectin-like/link_sf"/>
</dbReference>
<feature type="disulfide bond" evidence="16">
    <location>
        <begin position="364"/>
        <end position="391"/>
    </location>
</feature>
<organism evidence="19 20">
    <name type="scientific">Anas platyrhynchos platyrhynchos</name>
    <name type="common">Northern mallard</name>
    <dbReference type="NCBI Taxonomy" id="8840"/>
    <lineage>
        <taxon>Eukaryota</taxon>
        <taxon>Metazoa</taxon>
        <taxon>Chordata</taxon>
        <taxon>Craniata</taxon>
        <taxon>Vertebrata</taxon>
        <taxon>Euteleostomi</taxon>
        <taxon>Archelosauria</taxon>
        <taxon>Archosauria</taxon>
        <taxon>Dinosauria</taxon>
        <taxon>Saurischia</taxon>
        <taxon>Theropoda</taxon>
        <taxon>Coelurosauria</taxon>
        <taxon>Aves</taxon>
        <taxon>Neognathae</taxon>
        <taxon>Galloanserae</taxon>
        <taxon>Anseriformes</taxon>
        <taxon>Anatidae</taxon>
        <taxon>Anatinae</taxon>
        <taxon>Anas</taxon>
    </lineage>
</organism>
<dbReference type="PROSITE" id="PS50923">
    <property type="entry name" value="SUSHI"/>
    <property type="match status" value="4"/>
</dbReference>
<evidence type="ECO:0000256" key="6">
    <source>
        <dbReference type="ARBA" id="ARBA00022692"/>
    </source>
</evidence>
<dbReference type="InterPro" id="IPR016187">
    <property type="entry name" value="CTDL_fold"/>
</dbReference>
<dbReference type="CDD" id="cd03592">
    <property type="entry name" value="CLECT_selectins_like"/>
    <property type="match status" value="1"/>
</dbReference>
<dbReference type="FunFam" id="3.10.100.10:FF:000007">
    <property type="entry name" value="L-selectin"/>
    <property type="match status" value="1"/>
</dbReference>
<keyword evidence="20" id="KW-1185">Reference proteome</keyword>
<feature type="domain" description="Sushi" evidence="18">
    <location>
        <begin position="283"/>
        <end position="338"/>
    </location>
</feature>
<dbReference type="SMART" id="SM00032">
    <property type="entry name" value="CCP"/>
    <property type="match status" value="4"/>
</dbReference>
<proteinExistence type="predicted"/>
<dbReference type="PROSITE" id="PS00615">
    <property type="entry name" value="C_TYPE_LECTIN_1"/>
    <property type="match status" value="1"/>
</dbReference>
<keyword evidence="6" id="KW-0812">Transmembrane</keyword>
<dbReference type="GO" id="GO:0046872">
    <property type="term" value="F:metal ion binding"/>
    <property type="evidence" value="ECO:0007669"/>
    <property type="project" value="UniProtKB-KW"/>
</dbReference>
<reference evidence="19" key="3">
    <citation type="submission" date="2025-09" db="UniProtKB">
        <authorList>
            <consortium name="Ensembl"/>
        </authorList>
    </citation>
    <scope>IDENTIFICATION</scope>
</reference>
<evidence type="ECO:0000259" key="17">
    <source>
        <dbReference type="PROSITE" id="PS50041"/>
    </source>
</evidence>
<evidence type="ECO:0000256" key="1">
    <source>
        <dbReference type="ARBA" id="ARBA00004236"/>
    </source>
</evidence>
<evidence type="ECO:0000256" key="16">
    <source>
        <dbReference type="PROSITE-ProRule" id="PRU00302"/>
    </source>
</evidence>
<dbReference type="InterPro" id="IPR018378">
    <property type="entry name" value="C-type_lectin_CS"/>
</dbReference>
<dbReference type="CDD" id="cd00033">
    <property type="entry name" value="CCP"/>
    <property type="match status" value="4"/>
</dbReference>
<feature type="domain" description="Sushi" evidence="18">
    <location>
        <begin position="218"/>
        <end position="279"/>
    </location>
</feature>
<dbReference type="Gene3D" id="3.10.100.10">
    <property type="entry name" value="Mannose-Binding Protein A, subunit A"/>
    <property type="match status" value="1"/>
</dbReference>
<protein>
    <recommendedName>
        <fullName evidence="21">Selectin P</fullName>
    </recommendedName>
</protein>
<keyword evidence="7" id="KW-0479">Metal-binding</keyword>
<keyword evidence="15" id="KW-0325">Glycoprotein</keyword>
<evidence type="ECO:0000259" key="18">
    <source>
        <dbReference type="PROSITE" id="PS50923"/>
    </source>
</evidence>
<name>U3J0Z8_ANAPP</name>
<dbReference type="GO" id="GO:0007155">
    <property type="term" value="P:cell adhesion"/>
    <property type="evidence" value="ECO:0007669"/>
    <property type="project" value="UniProtKB-KW"/>
</dbReference>
<evidence type="ECO:0000256" key="3">
    <source>
        <dbReference type="ARBA" id="ARBA00022475"/>
    </source>
</evidence>
<dbReference type="PANTHER" id="PTHR19325:SF484">
    <property type="entry name" value="P-SELECTIN"/>
    <property type="match status" value="1"/>
</dbReference>
<evidence type="ECO:0000256" key="11">
    <source>
        <dbReference type="ARBA" id="ARBA00022889"/>
    </source>
</evidence>
<dbReference type="PANTHER" id="PTHR19325">
    <property type="entry name" value="COMPLEMENT COMPONENT-RELATED SUSHI DOMAIN-CONTAINING"/>
    <property type="match status" value="1"/>
</dbReference>
<dbReference type="PROSITE" id="PS50041">
    <property type="entry name" value="C_TYPE_LECTIN_2"/>
    <property type="match status" value="1"/>
</dbReference>
<evidence type="ECO:0000313" key="20">
    <source>
        <dbReference type="Proteomes" id="UP000016666"/>
    </source>
</evidence>
<evidence type="ECO:0000256" key="8">
    <source>
        <dbReference type="ARBA" id="ARBA00022729"/>
    </source>
</evidence>
<feature type="disulfide bond" evidence="16">
    <location>
        <begin position="309"/>
        <end position="336"/>
    </location>
</feature>
<keyword evidence="12" id="KW-1133">Transmembrane helix</keyword>
<feature type="domain" description="Sushi" evidence="18">
    <location>
        <begin position="154"/>
        <end position="217"/>
    </location>
</feature>
<reference evidence="19" key="2">
    <citation type="submission" date="2025-08" db="UniProtKB">
        <authorList>
            <consortium name="Ensembl"/>
        </authorList>
    </citation>
    <scope>IDENTIFICATION</scope>
</reference>
<comment type="caution">
    <text evidence="16">Lacks conserved residue(s) required for the propagation of feature annotation.</text>
</comment>
<dbReference type="Pfam" id="PF00059">
    <property type="entry name" value="Lectin_C"/>
    <property type="match status" value="1"/>
</dbReference>
<dbReference type="Gene3D" id="2.10.70.10">
    <property type="entry name" value="Complement Module, domain 1"/>
    <property type="match status" value="4"/>
</dbReference>
<dbReference type="SUPFAM" id="SSF57535">
    <property type="entry name" value="Complement control module/SCR domain"/>
    <property type="match status" value="4"/>
</dbReference>
<keyword evidence="5 16" id="KW-0768">Sushi</keyword>
<dbReference type="SUPFAM" id="SSF56436">
    <property type="entry name" value="C-type lectin-like"/>
    <property type="match status" value="1"/>
</dbReference>
<keyword evidence="8" id="KW-0732">Signal</keyword>
<keyword evidence="3" id="KW-1003">Cell membrane</keyword>
<keyword evidence="10" id="KW-0106">Calcium</keyword>
<evidence type="ECO:0000256" key="10">
    <source>
        <dbReference type="ARBA" id="ARBA00022837"/>
    </source>
</evidence>
<dbReference type="Ensembl" id="ENSAPLT00000013923.2">
    <property type="protein sequence ID" value="ENSAPLP00000013175.2"/>
    <property type="gene ID" value="ENSAPLG00000013340.2"/>
</dbReference>
<evidence type="ECO:0000256" key="4">
    <source>
        <dbReference type="ARBA" id="ARBA00022536"/>
    </source>
</evidence>
<evidence type="ECO:0000256" key="14">
    <source>
        <dbReference type="ARBA" id="ARBA00023157"/>
    </source>
</evidence>
<dbReference type="InterPro" id="IPR050350">
    <property type="entry name" value="Compl-Cell_Adhes-Reg"/>
</dbReference>
<dbReference type="AlphaFoldDB" id="U3J0Z8"/>
<keyword evidence="14 16" id="KW-1015">Disulfide bond</keyword>
<evidence type="ECO:0000256" key="7">
    <source>
        <dbReference type="ARBA" id="ARBA00022723"/>
    </source>
</evidence>
<evidence type="ECO:0000256" key="9">
    <source>
        <dbReference type="ARBA" id="ARBA00022737"/>
    </source>
</evidence>
<evidence type="ECO:0000256" key="5">
    <source>
        <dbReference type="ARBA" id="ARBA00022659"/>
    </source>
</evidence>
<evidence type="ECO:0000313" key="19">
    <source>
        <dbReference type="Ensembl" id="ENSAPLP00000013175.2"/>
    </source>
</evidence>
<dbReference type="OMA" id="GWLNCTH"/>
<feature type="disulfide bond" evidence="16">
    <location>
        <begin position="250"/>
        <end position="277"/>
    </location>
</feature>
<feature type="disulfide bond" evidence="16">
    <location>
        <begin position="188"/>
        <end position="215"/>
    </location>
</feature>
<evidence type="ECO:0000256" key="2">
    <source>
        <dbReference type="ARBA" id="ARBA00004479"/>
    </source>
</evidence>
<dbReference type="InterPro" id="IPR035976">
    <property type="entry name" value="Sushi/SCR/CCP_sf"/>
</dbReference>
<accession>U3J0Z8</accession>
<keyword evidence="4" id="KW-0245">EGF-like domain</keyword>
<dbReference type="PRINTS" id="PR00343">
    <property type="entry name" value="SELECTIN"/>
</dbReference>
<dbReference type="SMART" id="SM00034">
    <property type="entry name" value="CLECT"/>
    <property type="match status" value="1"/>
</dbReference>
<feature type="domain" description="C-type lectin" evidence="17">
    <location>
        <begin position="5"/>
        <end position="126"/>
    </location>
</feature>
<dbReference type="STRING" id="8840.ENSAPLP00000013175"/>
<evidence type="ECO:0008006" key="21">
    <source>
        <dbReference type="Google" id="ProtNLM"/>
    </source>
</evidence>
<keyword evidence="13" id="KW-0472">Membrane</keyword>
<dbReference type="InterPro" id="IPR000436">
    <property type="entry name" value="Sushi_SCR_CCP_dom"/>
</dbReference>
<dbReference type="InterPro" id="IPR033991">
    <property type="entry name" value="Selectin_CTLD"/>
</dbReference>
<dbReference type="HOGENOM" id="CLU_020848_0_0_1"/>
<sequence length="493" mass="54070">MVTQVEAWTYSYSDPGLYSWEQARNYCRTFFTDLVAIQNKEEIAYLNATLPFLRQYYWIGIRKQGGVWTWVGTNKVLTKEAENWARGEPNNRRSNQDCVEIYIKRQQEAGKWNDEPCNKKKTALCYKGGCGAGGCGGMSVVLVAPDHVLCVCVCVCSLLPGLHLPPARGVCGGHQELQVFSSTCAFSCHPGFELIGPESSACTAMGTWSGDNPQCKAITCPMLRAPEHGEMNCSHLHENFSFSSTCAFSCQPGFELIGPESRECTAMGTWSGETPQCKGKAVGKCVHGRMSCSHLHDNFSLNSTCAFSCQPGFELIGPESHECTAMGTWSGDIPQCKGRAAGKEMNCSHLHENFSFSSTCAFSCQPGFELIGPASRDCTAMGTWSRDTPQCKGRAVGKGFAGLGLAPGCSWLLSLPFPWLLFELCACLPNKCLLKASESSSCWSLPLFILLMRRRCCLGFHFCIDQNKIEQNLSPVSCSSNMSQFLVVIFTCF</sequence>
<comment type="subcellular location">
    <subcellularLocation>
        <location evidence="1">Cell membrane</location>
    </subcellularLocation>
    <subcellularLocation>
        <location evidence="2">Membrane</location>
        <topology evidence="2">Single-pass type I membrane protein</topology>
    </subcellularLocation>
</comment>
<evidence type="ECO:0000256" key="15">
    <source>
        <dbReference type="ARBA" id="ARBA00023180"/>
    </source>
</evidence>
<dbReference type="InterPro" id="IPR002396">
    <property type="entry name" value="Selectin_superfamily"/>
</dbReference>
<reference evidence="19 20" key="1">
    <citation type="submission" date="2017-10" db="EMBL/GenBank/DDBJ databases">
        <title>A new Pekin duck reference genome.</title>
        <authorList>
            <person name="Hou Z.-C."/>
            <person name="Zhou Z.-K."/>
            <person name="Zhu F."/>
            <person name="Hou S.-S."/>
        </authorList>
    </citation>
    <scope>NUCLEOTIDE SEQUENCE [LARGE SCALE GENOMIC DNA]</scope>
</reference>
<dbReference type="Proteomes" id="UP000016666">
    <property type="component" value="Chromosome 8"/>
</dbReference>